<dbReference type="PROSITE" id="PS50928">
    <property type="entry name" value="ABC_TM1"/>
    <property type="match status" value="1"/>
</dbReference>
<name>A0A2S6HNL3_9FIRM</name>
<dbReference type="InterPro" id="IPR000515">
    <property type="entry name" value="MetI-like"/>
</dbReference>
<dbReference type="AlphaFoldDB" id="A0A2S6HNL3"/>
<feature type="transmembrane region" description="Helical" evidence="8">
    <location>
        <begin position="100"/>
        <end position="122"/>
    </location>
</feature>
<dbReference type="CDD" id="cd06261">
    <property type="entry name" value="TM_PBP2"/>
    <property type="match status" value="1"/>
</dbReference>
<dbReference type="Gene3D" id="1.10.3720.10">
    <property type="entry name" value="MetI-like"/>
    <property type="match status" value="1"/>
</dbReference>
<evidence type="ECO:0000256" key="6">
    <source>
        <dbReference type="ARBA" id="ARBA00022989"/>
    </source>
</evidence>
<feature type="transmembrane region" description="Helical" evidence="8">
    <location>
        <begin position="20"/>
        <end position="47"/>
    </location>
</feature>
<evidence type="ECO:0000256" key="8">
    <source>
        <dbReference type="RuleBase" id="RU363032"/>
    </source>
</evidence>
<evidence type="ECO:0000256" key="1">
    <source>
        <dbReference type="ARBA" id="ARBA00004651"/>
    </source>
</evidence>
<keyword evidence="7 8" id="KW-0472">Membrane</keyword>
<dbReference type="SUPFAM" id="SSF161098">
    <property type="entry name" value="MetI-like"/>
    <property type="match status" value="1"/>
</dbReference>
<feature type="transmembrane region" description="Helical" evidence="8">
    <location>
        <begin position="155"/>
        <end position="179"/>
    </location>
</feature>
<organism evidence="10 11">
    <name type="scientific">Lacrimispora xylanisolvens</name>
    <dbReference type="NCBI Taxonomy" id="384636"/>
    <lineage>
        <taxon>Bacteria</taxon>
        <taxon>Bacillati</taxon>
        <taxon>Bacillota</taxon>
        <taxon>Clostridia</taxon>
        <taxon>Lachnospirales</taxon>
        <taxon>Lachnospiraceae</taxon>
        <taxon>Lacrimispora</taxon>
    </lineage>
</organism>
<comment type="subcellular location">
    <subcellularLocation>
        <location evidence="1 8">Cell membrane</location>
        <topology evidence="1 8">Multi-pass membrane protein</topology>
    </subcellularLocation>
</comment>
<dbReference type="PANTHER" id="PTHR30614:SF0">
    <property type="entry name" value="L-CYSTINE TRANSPORT SYSTEM PERMEASE PROTEIN TCYL"/>
    <property type="match status" value="1"/>
</dbReference>
<dbReference type="InterPro" id="IPR010065">
    <property type="entry name" value="AA_ABC_transptr_permease_3TM"/>
</dbReference>
<protein>
    <submittedName>
        <fullName evidence="10">L-cystine transport system permease protein</fullName>
    </submittedName>
</protein>
<dbReference type="GO" id="GO:0043190">
    <property type="term" value="C:ATP-binding cassette (ABC) transporter complex"/>
    <property type="evidence" value="ECO:0007669"/>
    <property type="project" value="InterPro"/>
</dbReference>
<keyword evidence="4 8" id="KW-0812">Transmembrane</keyword>
<sequence>MGKLFEWSRFFENIPKILPYLTVTFSIVFYATIFGVLLAVFIVLIQIKKIRVLYQISKVYISFMRGTPMLVQLMLIYYGLPAIIDPLLGTSINRDWSAVVFAYVTFILNQGAFLSVIFYSAVTSIPYGQTEAGLSVGLTHYQTFIRIILPQMIRVALPPFGSDLVGLFQGSSLVFLIGVTDIMGRAKTIGSATKHVLEAYVFDVIIYIIISLAVRLLFWYLNKRLDYTNGRKTGGKEGIPWIST</sequence>
<proteinExistence type="inferred from homology"/>
<dbReference type="GO" id="GO:0006865">
    <property type="term" value="P:amino acid transport"/>
    <property type="evidence" value="ECO:0007669"/>
    <property type="project" value="UniProtKB-KW"/>
</dbReference>
<comment type="similarity">
    <text evidence="8">Belongs to the binding-protein-dependent transport system permease family.</text>
</comment>
<dbReference type="GO" id="GO:0022857">
    <property type="term" value="F:transmembrane transporter activity"/>
    <property type="evidence" value="ECO:0007669"/>
    <property type="project" value="InterPro"/>
</dbReference>
<keyword evidence="6 8" id="KW-1133">Transmembrane helix</keyword>
<evidence type="ECO:0000313" key="10">
    <source>
        <dbReference type="EMBL" id="PPK79088.1"/>
    </source>
</evidence>
<comment type="caution">
    <text evidence="10">The sequence shown here is derived from an EMBL/GenBank/DDBJ whole genome shotgun (WGS) entry which is preliminary data.</text>
</comment>
<dbReference type="NCBIfam" id="TIGR01726">
    <property type="entry name" value="HEQRo_perm_3TM"/>
    <property type="match status" value="1"/>
</dbReference>
<evidence type="ECO:0000259" key="9">
    <source>
        <dbReference type="PROSITE" id="PS50928"/>
    </source>
</evidence>
<evidence type="ECO:0000313" key="11">
    <source>
        <dbReference type="Proteomes" id="UP000237749"/>
    </source>
</evidence>
<keyword evidence="5" id="KW-0029">Amino-acid transport</keyword>
<feature type="transmembrane region" description="Helical" evidence="8">
    <location>
        <begin position="59"/>
        <end position="80"/>
    </location>
</feature>
<evidence type="ECO:0000256" key="3">
    <source>
        <dbReference type="ARBA" id="ARBA00022475"/>
    </source>
</evidence>
<feature type="domain" description="ABC transmembrane type-1" evidence="9">
    <location>
        <begin position="21"/>
        <end position="218"/>
    </location>
</feature>
<evidence type="ECO:0000256" key="2">
    <source>
        <dbReference type="ARBA" id="ARBA00022448"/>
    </source>
</evidence>
<dbReference type="InterPro" id="IPR043429">
    <property type="entry name" value="ArtM/GltK/GlnP/TcyL/YhdX-like"/>
</dbReference>
<evidence type="ECO:0000256" key="4">
    <source>
        <dbReference type="ARBA" id="ARBA00022692"/>
    </source>
</evidence>
<evidence type="ECO:0000256" key="5">
    <source>
        <dbReference type="ARBA" id="ARBA00022970"/>
    </source>
</evidence>
<keyword evidence="3" id="KW-1003">Cell membrane</keyword>
<keyword evidence="2 8" id="KW-0813">Transport</keyword>
<dbReference type="EMBL" id="PTJA01000011">
    <property type="protein sequence ID" value="PPK79088.1"/>
    <property type="molecule type" value="Genomic_DNA"/>
</dbReference>
<dbReference type="InterPro" id="IPR035906">
    <property type="entry name" value="MetI-like_sf"/>
</dbReference>
<keyword evidence="11" id="KW-1185">Reference proteome</keyword>
<dbReference type="Pfam" id="PF00528">
    <property type="entry name" value="BPD_transp_1"/>
    <property type="match status" value="1"/>
</dbReference>
<feature type="transmembrane region" description="Helical" evidence="8">
    <location>
        <begin position="199"/>
        <end position="221"/>
    </location>
</feature>
<gene>
    <name evidence="10" type="ORF">BXY41_11124</name>
</gene>
<accession>A0A2S6HNL3</accession>
<dbReference type="RefSeq" id="WP_104438383.1">
    <property type="nucleotide sequence ID" value="NZ_PTJA01000011.1"/>
</dbReference>
<dbReference type="OrthoDB" id="1080254at2"/>
<reference evidence="10 11" key="1">
    <citation type="submission" date="2018-02" db="EMBL/GenBank/DDBJ databases">
        <title>Genomic Encyclopedia of Archaeal and Bacterial Type Strains, Phase II (KMG-II): from individual species to whole genera.</title>
        <authorList>
            <person name="Goeker M."/>
        </authorList>
    </citation>
    <scope>NUCLEOTIDE SEQUENCE [LARGE SCALE GENOMIC DNA]</scope>
    <source>
        <strain evidence="10 11">DSM 3808</strain>
    </source>
</reference>
<evidence type="ECO:0000256" key="7">
    <source>
        <dbReference type="ARBA" id="ARBA00023136"/>
    </source>
</evidence>
<dbReference type="PANTHER" id="PTHR30614">
    <property type="entry name" value="MEMBRANE COMPONENT OF AMINO ACID ABC TRANSPORTER"/>
    <property type="match status" value="1"/>
</dbReference>
<dbReference type="Proteomes" id="UP000237749">
    <property type="component" value="Unassembled WGS sequence"/>
</dbReference>